<dbReference type="PANTHER" id="PTHR21503">
    <property type="entry name" value="F-BOX-CONTAINING HYPOTHETICAL PROTEIN C.ELEGANS"/>
    <property type="match status" value="1"/>
</dbReference>
<reference evidence="3" key="1">
    <citation type="submission" date="2017-10" db="EMBL/GenBank/DDBJ databases">
        <title>Rapid genome shrinkage in a self-fertile nematode reveals novel sperm competition proteins.</title>
        <authorList>
            <person name="Yin D."/>
            <person name="Schwarz E.M."/>
            <person name="Thomas C.G."/>
            <person name="Felde R.L."/>
            <person name="Korf I.F."/>
            <person name="Cutter A.D."/>
            <person name="Schartner C.M."/>
            <person name="Ralston E.J."/>
            <person name="Meyer B.J."/>
            <person name="Haag E.S."/>
        </authorList>
    </citation>
    <scope>NUCLEOTIDE SEQUENCE [LARGE SCALE GENOMIC DNA]</scope>
    <source>
        <strain evidence="3">JU1422</strain>
    </source>
</reference>
<protein>
    <recommendedName>
        <fullName evidence="1">Sdz-33 F-box domain-containing protein</fullName>
    </recommendedName>
</protein>
<dbReference type="PANTHER" id="PTHR21503:SF8">
    <property type="entry name" value="F-BOX ASSOCIATED DOMAIN-CONTAINING PROTEIN-RELATED"/>
    <property type="match status" value="1"/>
</dbReference>
<keyword evidence="3" id="KW-1185">Reference proteome</keyword>
<comment type="caution">
    <text evidence="2">The sequence shown here is derived from an EMBL/GenBank/DDBJ whole genome shotgun (WGS) entry which is preliminary data.</text>
</comment>
<feature type="domain" description="Sdz-33 F-box" evidence="1">
    <location>
        <begin position="181"/>
        <end position="235"/>
    </location>
</feature>
<name>A0A2G5VJP8_9PELO</name>
<sequence length="319" mass="36685">MERRCIENSQFNLQEIIGDAPAIPAAVLMFFIDHFNLAMTSKKSCKAVQKILTIYFPRQYKMTCVLNAAGGLIIKLSDASSRVQFGTIFYFHAQFISTLVKVFKISSCTQLNLYDRFANNKTIIDALKDAGCEISNVAMCEQSYEKTNPETILNVFRNIPGVSIQKLNYRQVIPKPETRPFNFKNLDIRYGKWISIKHLTETFIDCQRLHLEESVLSNAEMKSFLKRWIEGSKMRFLCIEYSQFNLKQIIGENSFPKHFSATDLVGRVEIKNGAGISNTHRMTEGQCYIIKQKKRGPSAVVYQSDAKLFLSTEFKRLRY</sequence>
<dbReference type="Proteomes" id="UP000230233">
    <property type="component" value="Chromosome I"/>
</dbReference>
<accession>A0A2G5VJP8</accession>
<evidence type="ECO:0000259" key="1">
    <source>
        <dbReference type="Pfam" id="PF07735"/>
    </source>
</evidence>
<gene>
    <name evidence="2" type="primary">Cnig_chr_I.g230</name>
    <name evidence="2" type="ORF">B9Z55_000230</name>
</gene>
<dbReference type="InterPro" id="IPR012885">
    <property type="entry name" value="F-box_Sdz-33"/>
</dbReference>
<organism evidence="2 3">
    <name type="scientific">Caenorhabditis nigoni</name>
    <dbReference type="NCBI Taxonomy" id="1611254"/>
    <lineage>
        <taxon>Eukaryota</taxon>
        <taxon>Metazoa</taxon>
        <taxon>Ecdysozoa</taxon>
        <taxon>Nematoda</taxon>
        <taxon>Chromadorea</taxon>
        <taxon>Rhabditida</taxon>
        <taxon>Rhabditina</taxon>
        <taxon>Rhabditomorpha</taxon>
        <taxon>Rhabditoidea</taxon>
        <taxon>Rhabditidae</taxon>
        <taxon>Peloderinae</taxon>
        <taxon>Caenorhabditis</taxon>
    </lineage>
</organism>
<evidence type="ECO:0000313" key="2">
    <source>
        <dbReference type="EMBL" id="PIC52029.1"/>
    </source>
</evidence>
<dbReference type="Pfam" id="PF07735">
    <property type="entry name" value="FBA_2"/>
    <property type="match status" value="1"/>
</dbReference>
<proteinExistence type="predicted"/>
<evidence type="ECO:0000313" key="3">
    <source>
        <dbReference type="Proteomes" id="UP000230233"/>
    </source>
</evidence>
<dbReference type="AlphaFoldDB" id="A0A2G5VJP8"/>
<dbReference type="EMBL" id="PDUG01000001">
    <property type="protein sequence ID" value="PIC52029.1"/>
    <property type="molecule type" value="Genomic_DNA"/>
</dbReference>